<dbReference type="AlphaFoldDB" id="R7S2S3"/>
<dbReference type="GO" id="GO:0030600">
    <property type="term" value="F:feruloyl esterase activity"/>
    <property type="evidence" value="ECO:0007669"/>
    <property type="project" value="UniProtKB-EC"/>
</dbReference>
<dbReference type="EC" id="3.1.1.-" evidence="10"/>
<keyword evidence="3" id="KW-0119">Carbohydrate metabolism</keyword>
<keyword evidence="7" id="KW-0106">Calcium</keyword>
<comment type="similarity">
    <text evidence="1 10">Belongs to the tannase family.</text>
</comment>
<dbReference type="eggNOG" id="ENOG502QPXZ">
    <property type="taxonomic scope" value="Eukaryota"/>
</dbReference>
<dbReference type="PANTHER" id="PTHR33938">
    <property type="entry name" value="FERULOYL ESTERASE B-RELATED"/>
    <property type="match status" value="1"/>
</dbReference>
<evidence type="ECO:0000256" key="5">
    <source>
        <dbReference type="ARBA" id="ARBA00022729"/>
    </source>
</evidence>
<evidence type="ECO:0000256" key="7">
    <source>
        <dbReference type="ARBA" id="ARBA00022837"/>
    </source>
</evidence>
<comment type="catalytic activity">
    <reaction evidence="9">
        <text>feruloyl-polysaccharide + H2O = ferulate + polysaccharide.</text>
        <dbReference type="EC" id="3.1.1.73"/>
    </reaction>
</comment>
<evidence type="ECO:0000256" key="4">
    <source>
        <dbReference type="ARBA" id="ARBA00022723"/>
    </source>
</evidence>
<keyword evidence="6 10" id="KW-0378">Hydrolase</keyword>
<gene>
    <name evidence="11" type="ORF">PUNSTDRAFT_76843</name>
</gene>
<dbReference type="GeneID" id="18885677"/>
<dbReference type="GO" id="GO:0045493">
    <property type="term" value="P:xylan catabolic process"/>
    <property type="evidence" value="ECO:0007669"/>
    <property type="project" value="UniProtKB-KW"/>
</dbReference>
<dbReference type="RefSeq" id="XP_007388563.1">
    <property type="nucleotide sequence ID" value="XM_007388501.1"/>
</dbReference>
<evidence type="ECO:0000313" key="11">
    <source>
        <dbReference type="EMBL" id="EIN04092.1"/>
    </source>
</evidence>
<dbReference type="OrthoDB" id="3039123at2759"/>
<dbReference type="Pfam" id="PF07519">
    <property type="entry name" value="Tannase"/>
    <property type="match status" value="1"/>
</dbReference>
<accession>R7S2S3</accession>
<dbReference type="HOGENOM" id="CLU_014819_1_0_1"/>
<keyword evidence="3" id="KW-0624">Polysaccharide degradation</keyword>
<protein>
    <recommendedName>
        <fullName evidence="10">Carboxylic ester hydrolase</fullName>
        <ecNumber evidence="10">3.1.1.-</ecNumber>
    </recommendedName>
</protein>
<dbReference type="InterPro" id="IPR029058">
    <property type="entry name" value="AB_hydrolase_fold"/>
</dbReference>
<evidence type="ECO:0000256" key="10">
    <source>
        <dbReference type="RuleBase" id="RU361238"/>
    </source>
</evidence>
<dbReference type="PANTHER" id="PTHR33938:SF15">
    <property type="entry name" value="FERULOYL ESTERASE B-RELATED"/>
    <property type="match status" value="1"/>
</dbReference>
<evidence type="ECO:0000256" key="3">
    <source>
        <dbReference type="ARBA" id="ARBA00022651"/>
    </source>
</evidence>
<name>R7S2S3_PUNST</name>
<evidence type="ECO:0000313" key="12">
    <source>
        <dbReference type="Proteomes" id="UP000054196"/>
    </source>
</evidence>
<keyword evidence="3" id="KW-0858">Xylan degradation</keyword>
<keyword evidence="5" id="KW-0732">Signal</keyword>
<proteinExistence type="inferred from homology"/>
<feature type="non-terminal residue" evidence="11">
    <location>
        <position position="1"/>
    </location>
</feature>
<dbReference type="SUPFAM" id="SSF53474">
    <property type="entry name" value="alpha/beta-Hydrolases"/>
    <property type="match status" value="1"/>
</dbReference>
<dbReference type="OMA" id="GLPEYCA"/>
<keyword evidence="2" id="KW-0719">Serine esterase</keyword>
<evidence type="ECO:0000256" key="2">
    <source>
        <dbReference type="ARBA" id="ARBA00022487"/>
    </source>
</evidence>
<dbReference type="InterPro" id="IPR011118">
    <property type="entry name" value="Tannase/feruloyl_esterase"/>
</dbReference>
<evidence type="ECO:0000256" key="8">
    <source>
        <dbReference type="ARBA" id="ARBA00023157"/>
    </source>
</evidence>
<dbReference type="Proteomes" id="UP000054196">
    <property type="component" value="Unassembled WGS sequence"/>
</dbReference>
<organism evidence="11 12">
    <name type="scientific">Punctularia strigosozonata (strain HHB-11173)</name>
    <name type="common">White-rot fungus</name>
    <dbReference type="NCBI Taxonomy" id="741275"/>
    <lineage>
        <taxon>Eukaryota</taxon>
        <taxon>Fungi</taxon>
        <taxon>Dikarya</taxon>
        <taxon>Basidiomycota</taxon>
        <taxon>Agaricomycotina</taxon>
        <taxon>Agaricomycetes</taxon>
        <taxon>Corticiales</taxon>
        <taxon>Punctulariaceae</taxon>
        <taxon>Punctularia</taxon>
    </lineage>
</organism>
<keyword evidence="4" id="KW-0479">Metal-binding</keyword>
<evidence type="ECO:0000256" key="9">
    <source>
        <dbReference type="ARBA" id="ARBA00034075"/>
    </source>
</evidence>
<reference evidence="12" key="1">
    <citation type="journal article" date="2012" name="Science">
        <title>The Paleozoic origin of enzymatic lignin decomposition reconstructed from 31 fungal genomes.</title>
        <authorList>
            <person name="Floudas D."/>
            <person name="Binder M."/>
            <person name="Riley R."/>
            <person name="Barry K."/>
            <person name="Blanchette R.A."/>
            <person name="Henrissat B."/>
            <person name="Martinez A.T."/>
            <person name="Otillar R."/>
            <person name="Spatafora J.W."/>
            <person name="Yadav J.S."/>
            <person name="Aerts A."/>
            <person name="Benoit I."/>
            <person name="Boyd A."/>
            <person name="Carlson A."/>
            <person name="Copeland A."/>
            <person name="Coutinho P.M."/>
            <person name="de Vries R.P."/>
            <person name="Ferreira P."/>
            <person name="Findley K."/>
            <person name="Foster B."/>
            <person name="Gaskell J."/>
            <person name="Glotzer D."/>
            <person name="Gorecki P."/>
            <person name="Heitman J."/>
            <person name="Hesse C."/>
            <person name="Hori C."/>
            <person name="Igarashi K."/>
            <person name="Jurgens J.A."/>
            <person name="Kallen N."/>
            <person name="Kersten P."/>
            <person name="Kohler A."/>
            <person name="Kuees U."/>
            <person name="Kumar T.K.A."/>
            <person name="Kuo A."/>
            <person name="LaButti K."/>
            <person name="Larrondo L.F."/>
            <person name="Lindquist E."/>
            <person name="Ling A."/>
            <person name="Lombard V."/>
            <person name="Lucas S."/>
            <person name="Lundell T."/>
            <person name="Martin R."/>
            <person name="McLaughlin D.J."/>
            <person name="Morgenstern I."/>
            <person name="Morin E."/>
            <person name="Murat C."/>
            <person name="Nagy L.G."/>
            <person name="Nolan M."/>
            <person name="Ohm R.A."/>
            <person name="Patyshakuliyeva A."/>
            <person name="Rokas A."/>
            <person name="Ruiz-Duenas F.J."/>
            <person name="Sabat G."/>
            <person name="Salamov A."/>
            <person name="Samejima M."/>
            <person name="Schmutz J."/>
            <person name="Slot J.C."/>
            <person name="St John F."/>
            <person name="Stenlid J."/>
            <person name="Sun H."/>
            <person name="Sun S."/>
            <person name="Syed K."/>
            <person name="Tsang A."/>
            <person name="Wiebenga A."/>
            <person name="Young D."/>
            <person name="Pisabarro A."/>
            <person name="Eastwood D.C."/>
            <person name="Martin F."/>
            <person name="Cullen D."/>
            <person name="Grigoriev I.V."/>
            <person name="Hibbett D.S."/>
        </authorList>
    </citation>
    <scope>NUCLEOTIDE SEQUENCE [LARGE SCALE GENOMIC DNA]</scope>
    <source>
        <strain evidence="12">HHB-11173 SS5</strain>
    </source>
</reference>
<evidence type="ECO:0000256" key="6">
    <source>
        <dbReference type="ARBA" id="ARBA00022801"/>
    </source>
</evidence>
<sequence length="413" mass="45026">VAGVSTDTGHTSTSGDASWALNNDDAIIDWAWRALHISVEVGKEVVTQFYQQAANKSYYLGCSTGTYSSVRRAEVQMFPGDFDGVVVGSPANWLTHVQPWSLHVNLLVQPVNSSRWIPADTWENLIHNEVLRQCDGLDGVEDGILNDPTQCNFDPSSITCSAEDTNATDCLTSTQVETFTQVFSDYIETNDTFIFNGYYLGGELDYPNALVGDHVSSLALAYERFFVFNNTLWQDTQLDLAAIELGDRLDVGNANAIDTDISSFVSAPHNGKILHYVGLADQLISPGNSKLYHSSVQSFMDGNGLGDIDDSYRLFTVPGMKHWYEGFGANAFGGAMQASSGQPPLANDPEHNILQALVAWVENGTAPVQLTAAWYVDDDHNNGVGFTRPLCKFPLSIQYNGGNVNVSTSFSCV</sequence>
<keyword evidence="8" id="KW-1015">Disulfide bond</keyword>
<dbReference type="GO" id="GO:0046872">
    <property type="term" value="F:metal ion binding"/>
    <property type="evidence" value="ECO:0007669"/>
    <property type="project" value="UniProtKB-KW"/>
</dbReference>
<evidence type="ECO:0000256" key="1">
    <source>
        <dbReference type="ARBA" id="ARBA00006249"/>
    </source>
</evidence>
<dbReference type="KEGG" id="psq:PUNSTDRAFT_76843"/>
<keyword evidence="12" id="KW-1185">Reference proteome</keyword>
<dbReference type="EMBL" id="JH687556">
    <property type="protein sequence ID" value="EIN04092.1"/>
    <property type="molecule type" value="Genomic_DNA"/>
</dbReference>